<gene>
    <name evidence="9" type="primary">kdpD_3</name>
    <name evidence="9" type="ORF">L21_0849</name>
</gene>
<dbReference type="SUPFAM" id="SSF55874">
    <property type="entry name" value="ATPase domain of HSP90 chaperone/DNA topoisomerase II/histidine kinase"/>
    <property type="match status" value="1"/>
</dbReference>
<dbReference type="PROSITE" id="PS50109">
    <property type="entry name" value="HIS_KIN"/>
    <property type="match status" value="1"/>
</dbReference>
<dbReference type="OrthoDB" id="342253at2157"/>
<dbReference type="AlphaFoldDB" id="A0A1M4MJD5"/>
<dbReference type="PANTHER" id="PTHR43711">
    <property type="entry name" value="TWO-COMPONENT HISTIDINE KINASE"/>
    <property type="match status" value="1"/>
</dbReference>
<dbReference type="CDD" id="cd06225">
    <property type="entry name" value="HAMP"/>
    <property type="match status" value="1"/>
</dbReference>
<dbReference type="RefSeq" id="WP_074369246.1">
    <property type="nucleotide sequence ID" value="NZ_FMID01000021.1"/>
</dbReference>
<evidence type="ECO:0000256" key="6">
    <source>
        <dbReference type="ARBA" id="ARBA00023012"/>
    </source>
</evidence>
<dbReference type="PANTHER" id="PTHR43711:SF1">
    <property type="entry name" value="HISTIDINE KINASE 1"/>
    <property type="match status" value="1"/>
</dbReference>
<evidence type="ECO:0000256" key="2">
    <source>
        <dbReference type="ARBA" id="ARBA00012438"/>
    </source>
</evidence>
<dbReference type="SMART" id="SM00304">
    <property type="entry name" value="HAMP"/>
    <property type="match status" value="1"/>
</dbReference>
<dbReference type="SUPFAM" id="SSF158472">
    <property type="entry name" value="HAMP domain-like"/>
    <property type="match status" value="1"/>
</dbReference>
<dbReference type="GO" id="GO:0000160">
    <property type="term" value="P:phosphorelay signal transduction system"/>
    <property type="evidence" value="ECO:0007669"/>
    <property type="project" value="UniProtKB-KW"/>
</dbReference>
<name>A0A1M4MJD5_9EURY</name>
<evidence type="ECO:0000313" key="9">
    <source>
        <dbReference type="EMBL" id="SCL74962.1"/>
    </source>
</evidence>
<dbReference type="InterPro" id="IPR003594">
    <property type="entry name" value="HATPase_dom"/>
</dbReference>
<evidence type="ECO:0000259" key="8">
    <source>
        <dbReference type="PROSITE" id="PS50885"/>
    </source>
</evidence>
<dbReference type="InterPro" id="IPR005467">
    <property type="entry name" value="His_kinase_dom"/>
</dbReference>
<dbReference type="InterPro" id="IPR003660">
    <property type="entry name" value="HAMP_dom"/>
</dbReference>
<dbReference type="CDD" id="cd00075">
    <property type="entry name" value="HATPase"/>
    <property type="match status" value="1"/>
</dbReference>
<keyword evidence="3" id="KW-0597">Phosphoprotein</keyword>
<dbReference type="EMBL" id="FMID01000021">
    <property type="protein sequence ID" value="SCL74962.1"/>
    <property type="molecule type" value="Genomic_DNA"/>
</dbReference>
<dbReference type="PRINTS" id="PR00344">
    <property type="entry name" value="BCTRLSENSOR"/>
</dbReference>
<sequence length="629" mass="69076">MKAKSPVRPSLPLMAYLLLAILLATVPAVCLLSVVDSAAVRQELEANAEASRNQTESAIVLAVNLVNAGLKLFDKTLDHEMEEAFIPVLAEYERAGRDPEEMDLDRVRERLGDGMDVYIINESGVIEYTSYPPDLGLDFRQIPDFYDRVTEIRLGDSFAADRAVYGIASGELRKYAYMPSPDHRYLFELGLAGSEFQEYRTALKYREAVRNLVDKNPDVVEIRIFDSLGEMIVGEAHPDDDRRLEMVSRAYREKAVVEAENATAGELVRYVFVDMADADYASDMSLVVELTYTTQRAEAELAGIFNRHASVLLIAFFCIGSLSALAAHHLTRPIRILVEDVDAVARGDLERPIRVSGGEEFMHLAESVRRVVGSLKGTIQMIRESEEAIVRHSRLLEEQVRERTAALEASNRAATLYLDIMGHDINNANNVANLYADLLQAELEGGPEAELLGKARKGLTKSIEIVHDVNTIQQVQGGVPSLRPIDLDAVIRAEIERSPAPITYAGTTASVLADDLLSEIFANLIGNAVKHGGPSVEIAVRVAERGEEVEVSVEDTGPGIPDAVKARLFERLVRGTHSTAGTGLGLYICRMLTERYGGKIRAADRMAGRPEEGAAIRFTLRKAGEEGGS</sequence>
<dbReference type="Gene3D" id="6.10.340.10">
    <property type="match status" value="1"/>
</dbReference>
<evidence type="ECO:0000256" key="4">
    <source>
        <dbReference type="ARBA" id="ARBA00022679"/>
    </source>
</evidence>
<evidence type="ECO:0000256" key="3">
    <source>
        <dbReference type="ARBA" id="ARBA00022553"/>
    </source>
</evidence>
<dbReference type="Pfam" id="PF00672">
    <property type="entry name" value="HAMP"/>
    <property type="match status" value="1"/>
</dbReference>
<proteinExistence type="predicted"/>
<organism evidence="9 10">
    <name type="scientific">Methanoculleus chikugoensis</name>
    <dbReference type="NCBI Taxonomy" id="118126"/>
    <lineage>
        <taxon>Archaea</taxon>
        <taxon>Methanobacteriati</taxon>
        <taxon>Methanobacteriota</taxon>
        <taxon>Stenosarchaea group</taxon>
        <taxon>Methanomicrobia</taxon>
        <taxon>Methanomicrobiales</taxon>
        <taxon>Methanomicrobiaceae</taxon>
        <taxon>Methanoculleus</taxon>
    </lineage>
</organism>
<evidence type="ECO:0000256" key="1">
    <source>
        <dbReference type="ARBA" id="ARBA00000085"/>
    </source>
</evidence>
<protein>
    <recommendedName>
        <fullName evidence="2">histidine kinase</fullName>
        <ecNumber evidence="2">2.7.13.3</ecNumber>
    </recommendedName>
</protein>
<accession>A0A1M4MJD5</accession>
<dbReference type="Gene3D" id="3.30.565.10">
    <property type="entry name" value="Histidine kinase-like ATPase, C-terminal domain"/>
    <property type="match status" value="1"/>
</dbReference>
<comment type="catalytic activity">
    <reaction evidence="1">
        <text>ATP + protein L-histidine = ADP + protein N-phospho-L-histidine.</text>
        <dbReference type="EC" id="2.7.13.3"/>
    </reaction>
</comment>
<dbReference type="GO" id="GO:0004673">
    <property type="term" value="F:protein histidine kinase activity"/>
    <property type="evidence" value="ECO:0007669"/>
    <property type="project" value="UniProtKB-EC"/>
</dbReference>
<dbReference type="GO" id="GO:0016020">
    <property type="term" value="C:membrane"/>
    <property type="evidence" value="ECO:0007669"/>
    <property type="project" value="InterPro"/>
</dbReference>
<reference evidence="9 10" key="1">
    <citation type="submission" date="2016-08" db="EMBL/GenBank/DDBJ databases">
        <authorList>
            <person name="Seilhamer J.J."/>
        </authorList>
    </citation>
    <scope>NUCLEOTIDE SEQUENCE [LARGE SCALE GENOMIC DNA]</scope>
    <source>
        <strain evidence="9">L21-II-0</strain>
    </source>
</reference>
<dbReference type="PROSITE" id="PS50885">
    <property type="entry name" value="HAMP"/>
    <property type="match status" value="1"/>
</dbReference>
<dbReference type="InterPro" id="IPR050736">
    <property type="entry name" value="Sensor_HK_Regulatory"/>
</dbReference>
<evidence type="ECO:0000256" key="5">
    <source>
        <dbReference type="ARBA" id="ARBA00022777"/>
    </source>
</evidence>
<evidence type="ECO:0000313" key="10">
    <source>
        <dbReference type="Proteomes" id="UP000184671"/>
    </source>
</evidence>
<keyword evidence="5" id="KW-0418">Kinase</keyword>
<dbReference type="Proteomes" id="UP000184671">
    <property type="component" value="Unassembled WGS sequence"/>
</dbReference>
<keyword evidence="6" id="KW-0902">Two-component regulatory system</keyword>
<dbReference type="InterPro" id="IPR036890">
    <property type="entry name" value="HATPase_C_sf"/>
</dbReference>
<dbReference type="Pfam" id="PF02518">
    <property type="entry name" value="HATPase_c"/>
    <property type="match status" value="1"/>
</dbReference>
<dbReference type="InterPro" id="IPR004358">
    <property type="entry name" value="Sig_transdc_His_kin-like_C"/>
</dbReference>
<keyword evidence="4 9" id="KW-0808">Transferase</keyword>
<dbReference type="STRING" id="118126.L21_0849"/>
<dbReference type="SMART" id="SM00387">
    <property type="entry name" value="HATPase_c"/>
    <property type="match status" value="1"/>
</dbReference>
<evidence type="ECO:0000259" key="7">
    <source>
        <dbReference type="PROSITE" id="PS50109"/>
    </source>
</evidence>
<feature type="domain" description="HAMP" evidence="8">
    <location>
        <begin position="328"/>
        <end position="380"/>
    </location>
</feature>
<dbReference type="EC" id="2.7.13.3" evidence="2"/>
<feature type="domain" description="Histidine kinase" evidence="7">
    <location>
        <begin position="517"/>
        <end position="624"/>
    </location>
</feature>